<feature type="domain" description="Clr5" evidence="2">
    <location>
        <begin position="30"/>
        <end position="82"/>
    </location>
</feature>
<name>A0AA38X850_9EURO</name>
<dbReference type="PANTHER" id="PTHR38788:SF3">
    <property type="entry name" value="CLR5 DOMAIN-CONTAINING PROTEIN"/>
    <property type="match status" value="1"/>
</dbReference>
<dbReference type="EMBL" id="JAPDRK010000010">
    <property type="protein sequence ID" value="KAJ9608303.1"/>
    <property type="molecule type" value="Genomic_DNA"/>
</dbReference>
<accession>A0AA38X850</accession>
<evidence type="ECO:0000313" key="4">
    <source>
        <dbReference type="Proteomes" id="UP001172673"/>
    </source>
</evidence>
<protein>
    <recommendedName>
        <fullName evidence="2">Clr5 domain-containing protein</fullName>
    </recommendedName>
</protein>
<comment type="caution">
    <text evidence="3">The sequence shown here is derived from an EMBL/GenBank/DDBJ whole genome shotgun (WGS) entry which is preliminary data.</text>
</comment>
<keyword evidence="4" id="KW-1185">Reference proteome</keyword>
<proteinExistence type="predicted"/>
<gene>
    <name evidence="3" type="ORF">H2200_007291</name>
</gene>
<dbReference type="InterPro" id="IPR011990">
    <property type="entry name" value="TPR-like_helical_dom_sf"/>
</dbReference>
<evidence type="ECO:0000256" key="1">
    <source>
        <dbReference type="SAM" id="MobiDB-lite"/>
    </source>
</evidence>
<organism evidence="3 4">
    <name type="scientific">Cladophialophora chaetospira</name>
    <dbReference type="NCBI Taxonomy" id="386627"/>
    <lineage>
        <taxon>Eukaryota</taxon>
        <taxon>Fungi</taxon>
        <taxon>Dikarya</taxon>
        <taxon>Ascomycota</taxon>
        <taxon>Pezizomycotina</taxon>
        <taxon>Eurotiomycetes</taxon>
        <taxon>Chaetothyriomycetidae</taxon>
        <taxon>Chaetothyriales</taxon>
        <taxon>Herpotrichiellaceae</taxon>
        <taxon>Cladophialophora</taxon>
    </lineage>
</organism>
<reference evidence="3" key="1">
    <citation type="submission" date="2022-10" db="EMBL/GenBank/DDBJ databases">
        <title>Culturing micro-colonial fungi from biological soil crusts in the Mojave desert and describing Neophaeococcomyces mojavensis, and introducing the new genera and species Taxawa tesnikishii.</title>
        <authorList>
            <person name="Kurbessoian T."/>
            <person name="Stajich J.E."/>
        </authorList>
    </citation>
    <scope>NUCLEOTIDE SEQUENCE</scope>
    <source>
        <strain evidence="3">TK_41</strain>
    </source>
</reference>
<dbReference type="Pfam" id="PF14420">
    <property type="entry name" value="Clr5"/>
    <property type="match status" value="1"/>
</dbReference>
<dbReference type="AlphaFoldDB" id="A0AA38X850"/>
<sequence length="534" mass="60483">MDPEMNDQFELMPHSGEPSSLSWRIAGPTPQQWLAIKDEFTHLYVGENRRLKDVRAILSRRHSFNASEKMFKRRIADWKIHKNYKAKEKELLAKRVKECVEAGHDVHTISFRGRPLKLDRVKRQYRSDKRFTQVWEQLSQSPDDIDTEEIRVKEESPSTATTRSKTLLDSSTSPDYSKILTNDTSDHGLLAMTSNILPPNELYNVEVALFHTQEAVQWQFTTFTPLKPRELQARFPDTIPEEVRSGQTDQVSAFWLGLYRGFDAIQTGKADESLTIFDKCCSMVQPLIHAAPLQLLSCLLVHFATPWNGMAALEEHLLSFIHSMVESSLGEHHPLAVALHKITAAGVRTHLVESMMQMVIQGYGTHRKSSNSSLFALRVDQIDMLRKRGSFQQAQYLCQQLLKDSQSMSPKRYRTALAALGRVYTEQKEEFAVEGVAHRILQLETSDSGSTNSSTAAWACDQLASICITRNDFASAEQYLLRAVRMSCASLPHRGPSAASIITRLDTCMRQQGKDVLFDGTHSNLPLLSQSLVY</sequence>
<dbReference type="Proteomes" id="UP001172673">
    <property type="component" value="Unassembled WGS sequence"/>
</dbReference>
<feature type="region of interest" description="Disordered" evidence="1">
    <location>
        <begin position="1"/>
        <end position="21"/>
    </location>
</feature>
<evidence type="ECO:0000259" key="2">
    <source>
        <dbReference type="Pfam" id="PF14420"/>
    </source>
</evidence>
<evidence type="ECO:0000313" key="3">
    <source>
        <dbReference type="EMBL" id="KAJ9608303.1"/>
    </source>
</evidence>
<dbReference type="Gene3D" id="1.25.40.10">
    <property type="entry name" value="Tetratricopeptide repeat domain"/>
    <property type="match status" value="1"/>
</dbReference>
<dbReference type="InterPro" id="IPR025676">
    <property type="entry name" value="Clr5_dom"/>
</dbReference>
<dbReference type="PANTHER" id="PTHR38788">
    <property type="entry name" value="CLR5 DOMAIN-CONTAINING PROTEIN"/>
    <property type="match status" value="1"/>
</dbReference>